<dbReference type="InterPro" id="IPR052940">
    <property type="entry name" value="Carb_Esterase_6"/>
</dbReference>
<dbReference type="InterPro" id="IPR005181">
    <property type="entry name" value="SASA"/>
</dbReference>
<reference evidence="4 5" key="1">
    <citation type="submission" date="2016-10" db="EMBL/GenBank/DDBJ databases">
        <authorList>
            <person name="de Groot N.N."/>
        </authorList>
    </citation>
    <scope>NUCLEOTIDE SEQUENCE [LARGE SCALE GENOMIC DNA]</scope>
    <source>
        <strain evidence="4 5">RK1</strain>
    </source>
</reference>
<dbReference type="AlphaFoldDB" id="A0A1I3FQ25"/>
<dbReference type="InterPro" id="IPR010496">
    <property type="entry name" value="AL/BT2_dom"/>
</dbReference>
<accession>A0A1I3FQ25</accession>
<evidence type="ECO:0000313" key="5">
    <source>
        <dbReference type="Proteomes" id="UP000198670"/>
    </source>
</evidence>
<keyword evidence="1" id="KW-0378">Hydrolase</keyword>
<feature type="domain" description="3-keto-alpha-glucoside-1,2-lyase/3-keto-2-hydroxy-glucal hydratase" evidence="3">
    <location>
        <begin position="285"/>
        <end position="488"/>
    </location>
</feature>
<keyword evidence="5" id="KW-1185">Reference proteome</keyword>
<sequence length="491" mass="55006">MNVTVKSAVRWLFGLWIAMPLLIFAQQRDSTFHLYILMGQSNMAGRGPLTEEYKSISHERVLMFAKNQQWVPATHPLHFDKPKAAGVGPGLSFGIAIAEAYPNATIGLVPCAVGGTSITKWTPGTFDPPTKTYPYNDAVARIMEAMKYGVIKGIIWHQGEGDSNPDAAARYIDRLSELIQRIRTVVGDPDLPFVVGELGRYKEQYDYINKQLPTLPTKVAHTRVVSSEGLWHHGDGTHFDSPSAAEYGRRYAVGMLQLQGKQTAVAVDTAGSDKIYLSQKEQAEGWELLFDGRDPAIRWQSVRGDRFPSAGWVVEDGVLTLLPGRKGGDIITREQFSDFELVLDFKLADSANTGIKYFVAPLENGKGEVTLNGPEYQLIDDFRHESVKSGKSPKTSTASLYLLYRPKRKILKDGAWNEARIVAKGKHVEHWLNGKKMLEYERGSPEFRKRVSGTKFNEYRTPYGEAAFGHILLQDHQDGAYFKNIKIRRLD</sequence>
<evidence type="ECO:0000256" key="1">
    <source>
        <dbReference type="ARBA" id="ARBA00022801"/>
    </source>
</evidence>
<dbReference type="Gene3D" id="2.60.120.560">
    <property type="entry name" value="Exo-inulinase, domain 1"/>
    <property type="match status" value="1"/>
</dbReference>
<dbReference type="Gene3D" id="3.40.50.1110">
    <property type="entry name" value="SGNH hydrolase"/>
    <property type="match status" value="1"/>
</dbReference>
<dbReference type="SUPFAM" id="SSF52266">
    <property type="entry name" value="SGNH hydrolase"/>
    <property type="match status" value="1"/>
</dbReference>
<feature type="domain" description="Sialate O-acetylesterase" evidence="2">
    <location>
        <begin position="32"/>
        <end position="256"/>
    </location>
</feature>
<dbReference type="InterPro" id="IPR036514">
    <property type="entry name" value="SGNH_hydro_sf"/>
</dbReference>
<dbReference type="GO" id="GO:0016788">
    <property type="term" value="F:hydrolase activity, acting on ester bonds"/>
    <property type="evidence" value="ECO:0007669"/>
    <property type="project" value="UniProtKB-ARBA"/>
</dbReference>
<evidence type="ECO:0000259" key="3">
    <source>
        <dbReference type="Pfam" id="PF06439"/>
    </source>
</evidence>
<dbReference type="EMBL" id="FOQO01000002">
    <property type="protein sequence ID" value="SFI13309.1"/>
    <property type="molecule type" value="Genomic_DNA"/>
</dbReference>
<dbReference type="STRING" id="1477437.SAMN05444682_102440"/>
<evidence type="ECO:0000259" key="2">
    <source>
        <dbReference type="Pfam" id="PF03629"/>
    </source>
</evidence>
<evidence type="ECO:0008006" key="6">
    <source>
        <dbReference type="Google" id="ProtNLM"/>
    </source>
</evidence>
<gene>
    <name evidence="4" type="ORF">SAMN05444682_102440</name>
</gene>
<name>A0A1I3FQ25_9SPHI</name>
<dbReference type="PANTHER" id="PTHR31988:SF19">
    <property type="entry name" value="9-O-ACETYL-N-ACETYLNEURAMINIC ACID DEACETYLASE-RELATED"/>
    <property type="match status" value="1"/>
</dbReference>
<organism evidence="4 5">
    <name type="scientific">Parapedobacter indicus</name>
    <dbReference type="NCBI Taxonomy" id="1477437"/>
    <lineage>
        <taxon>Bacteria</taxon>
        <taxon>Pseudomonadati</taxon>
        <taxon>Bacteroidota</taxon>
        <taxon>Sphingobacteriia</taxon>
        <taxon>Sphingobacteriales</taxon>
        <taxon>Sphingobacteriaceae</taxon>
        <taxon>Parapedobacter</taxon>
    </lineage>
</organism>
<protein>
    <recommendedName>
        <fullName evidence="6">DUF1080 domain-containing protein</fullName>
    </recommendedName>
</protein>
<dbReference type="Pfam" id="PF03629">
    <property type="entry name" value="SASA"/>
    <property type="match status" value="1"/>
</dbReference>
<dbReference type="Proteomes" id="UP000198670">
    <property type="component" value="Unassembled WGS sequence"/>
</dbReference>
<evidence type="ECO:0000313" key="4">
    <source>
        <dbReference type="EMBL" id="SFI13309.1"/>
    </source>
</evidence>
<proteinExistence type="predicted"/>
<dbReference type="RefSeq" id="WP_218146474.1">
    <property type="nucleotide sequence ID" value="NZ_FOQO01000002.1"/>
</dbReference>
<dbReference type="Pfam" id="PF06439">
    <property type="entry name" value="3keto-disac_hyd"/>
    <property type="match status" value="1"/>
</dbReference>
<dbReference type="PANTHER" id="PTHR31988">
    <property type="entry name" value="ESTERASE, PUTATIVE (DUF303)-RELATED"/>
    <property type="match status" value="1"/>
</dbReference>